<dbReference type="Proteomes" id="UP001189429">
    <property type="component" value="Unassembled WGS sequence"/>
</dbReference>
<evidence type="ECO:0000256" key="1">
    <source>
        <dbReference type="SAM" id="Coils"/>
    </source>
</evidence>
<evidence type="ECO:0000256" key="2">
    <source>
        <dbReference type="SAM" id="MobiDB-lite"/>
    </source>
</evidence>
<proteinExistence type="predicted"/>
<organism evidence="3 4">
    <name type="scientific">Prorocentrum cordatum</name>
    <dbReference type="NCBI Taxonomy" id="2364126"/>
    <lineage>
        <taxon>Eukaryota</taxon>
        <taxon>Sar</taxon>
        <taxon>Alveolata</taxon>
        <taxon>Dinophyceae</taxon>
        <taxon>Prorocentrales</taxon>
        <taxon>Prorocentraceae</taxon>
        <taxon>Prorocentrum</taxon>
    </lineage>
</organism>
<evidence type="ECO:0000313" key="4">
    <source>
        <dbReference type="Proteomes" id="UP001189429"/>
    </source>
</evidence>
<reference evidence="3" key="1">
    <citation type="submission" date="2023-10" db="EMBL/GenBank/DDBJ databases">
        <authorList>
            <person name="Chen Y."/>
            <person name="Shah S."/>
            <person name="Dougan E. K."/>
            <person name="Thang M."/>
            <person name="Chan C."/>
        </authorList>
    </citation>
    <scope>NUCLEOTIDE SEQUENCE [LARGE SCALE GENOMIC DNA]</scope>
</reference>
<evidence type="ECO:0000313" key="3">
    <source>
        <dbReference type="EMBL" id="CAK0893886.1"/>
    </source>
</evidence>
<dbReference type="EMBL" id="CAUYUJ010019822">
    <property type="protein sequence ID" value="CAK0893886.1"/>
    <property type="molecule type" value="Genomic_DNA"/>
</dbReference>
<feature type="compositionally biased region" description="Low complexity" evidence="2">
    <location>
        <begin position="93"/>
        <end position="112"/>
    </location>
</feature>
<feature type="region of interest" description="Disordered" evidence="2">
    <location>
        <begin position="1"/>
        <end position="134"/>
    </location>
</feature>
<protein>
    <submittedName>
        <fullName evidence="3">Uncharacterized protein</fullName>
    </submittedName>
</protein>
<comment type="caution">
    <text evidence="3">The sequence shown here is derived from an EMBL/GenBank/DDBJ whole genome shotgun (WGS) entry which is preliminary data.</text>
</comment>
<feature type="compositionally biased region" description="Low complexity" evidence="2">
    <location>
        <begin position="65"/>
        <end position="78"/>
    </location>
</feature>
<sequence length="462" mass="49821">RARLPASPRCTAICRGRRGGGPPGGGLPAPAAAEGHGGARRGPLGDEGLAAGGHGGADGRRQGRGLRAGPRRGAAATRRLGRPGRAPRRSRRGLAADSHRLLPARSAAGAARLRGRLGAGARPGARRQRPRLGEPPSFYVRVVLRSPTSGPATAQEDRNMLALQRIQSQQKDLERLRVLADAQQATVKGLQEQAATCRASQAADKQQLLEDKLRTTERHALDLARRLGAAGDASGQAFELQCHLRAMADKVQQREQAIEKTRALRERQDASLARRRESLALALEDARGHQAEREEARASRAPRAEGRGPGGSAVAANGAFAYLPRCPTQPPCPGVTLCLRVRIGVFASGLLVGVLAIQTAGGVARASEHRAPDCKRQQMPMECPTDPHCFTWHRRAPLHCIEGSRWTNLTPDYDVVALDLSQGRHRVLDRRQPSPGYIANQCHAFDPVDNFELHNLQREARQ</sequence>
<feature type="non-terminal residue" evidence="3">
    <location>
        <position position="1"/>
    </location>
</feature>
<feature type="compositionally biased region" description="Basic and acidic residues" evidence="2">
    <location>
        <begin position="284"/>
        <end position="306"/>
    </location>
</feature>
<keyword evidence="1" id="KW-0175">Coiled coil</keyword>
<feature type="region of interest" description="Disordered" evidence="2">
    <location>
        <begin position="284"/>
        <end position="311"/>
    </location>
</feature>
<feature type="coiled-coil region" evidence="1">
    <location>
        <begin position="166"/>
        <end position="193"/>
    </location>
</feature>
<keyword evidence="4" id="KW-1185">Reference proteome</keyword>
<name>A0ABN9X3J0_9DINO</name>
<accession>A0ABN9X3J0</accession>
<gene>
    <name evidence="3" type="ORF">PCOR1329_LOCUS73094</name>
</gene>
<feature type="compositionally biased region" description="Basic residues" evidence="2">
    <location>
        <begin position="79"/>
        <end position="92"/>
    </location>
</feature>